<dbReference type="PANTHER" id="PTHR21656:SF2">
    <property type="entry name" value="MALE-SPECIFIC LETHAL 1 HOMOLOG"/>
    <property type="match status" value="1"/>
</dbReference>
<dbReference type="SMART" id="SM01300">
    <property type="entry name" value="PEHE"/>
    <property type="match status" value="1"/>
</dbReference>
<feature type="compositionally biased region" description="Low complexity" evidence="2">
    <location>
        <begin position="184"/>
        <end position="204"/>
    </location>
</feature>
<feature type="region of interest" description="Disordered" evidence="2">
    <location>
        <begin position="177"/>
        <end position="241"/>
    </location>
</feature>
<dbReference type="Gene3D" id="1.20.5.170">
    <property type="match status" value="1"/>
</dbReference>
<feature type="region of interest" description="Disordered" evidence="2">
    <location>
        <begin position="648"/>
        <end position="673"/>
    </location>
</feature>
<dbReference type="Pfam" id="PF15275">
    <property type="entry name" value="PEHE"/>
    <property type="match status" value="1"/>
</dbReference>
<feature type="region of interest" description="Disordered" evidence="2">
    <location>
        <begin position="328"/>
        <end position="360"/>
    </location>
</feature>
<evidence type="ECO:0000313" key="4">
    <source>
        <dbReference type="EMBL" id="JAI47952.1"/>
    </source>
</evidence>
<dbReference type="Gene3D" id="6.10.250.2000">
    <property type="match status" value="1"/>
</dbReference>
<feature type="region of interest" description="Disordered" evidence="2">
    <location>
        <begin position="595"/>
        <end position="634"/>
    </location>
</feature>
<dbReference type="InterPro" id="IPR029332">
    <property type="entry name" value="PEHE_dom"/>
</dbReference>
<organism evidence="4">
    <name type="scientific">Bactrocera latifrons</name>
    <name type="common">Malaysian fruit fly</name>
    <name type="synonym">Chaetodacus latifrons</name>
    <dbReference type="NCBI Taxonomy" id="174628"/>
    <lineage>
        <taxon>Eukaryota</taxon>
        <taxon>Metazoa</taxon>
        <taxon>Ecdysozoa</taxon>
        <taxon>Arthropoda</taxon>
        <taxon>Hexapoda</taxon>
        <taxon>Insecta</taxon>
        <taxon>Pterygota</taxon>
        <taxon>Neoptera</taxon>
        <taxon>Endopterygota</taxon>
        <taxon>Diptera</taxon>
        <taxon>Brachycera</taxon>
        <taxon>Muscomorpha</taxon>
        <taxon>Tephritoidea</taxon>
        <taxon>Tephritidae</taxon>
        <taxon>Bactrocera</taxon>
        <taxon>Bactrocera</taxon>
    </lineage>
</organism>
<dbReference type="EMBL" id="GDHF01004362">
    <property type="protein sequence ID" value="JAI47952.1"/>
    <property type="molecule type" value="Transcribed_RNA"/>
</dbReference>
<feature type="compositionally biased region" description="Polar residues" evidence="2">
    <location>
        <begin position="648"/>
        <end position="665"/>
    </location>
</feature>
<dbReference type="InterPro" id="IPR026711">
    <property type="entry name" value="Msl-1"/>
</dbReference>
<dbReference type="GO" id="GO:0072487">
    <property type="term" value="C:MSL complex"/>
    <property type="evidence" value="ECO:0007669"/>
    <property type="project" value="InterPro"/>
</dbReference>
<reference evidence="4" key="1">
    <citation type="submission" date="2015-06" db="EMBL/GenBank/DDBJ databases">
        <authorList>
            <person name="Hoefler B.C."/>
            <person name="Straight P.D."/>
        </authorList>
    </citation>
    <scope>NUCLEOTIDE SEQUENCE</scope>
</reference>
<evidence type="ECO:0000256" key="2">
    <source>
        <dbReference type="SAM" id="MobiDB-lite"/>
    </source>
</evidence>
<dbReference type="AlphaFoldDB" id="A0A0K8WA42"/>
<proteinExistence type="predicted"/>
<keyword evidence="1" id="KW-0175">Coiled coil</keyword>
<sequence length="673" mass="73775">MENKCNKTPNANNKYMDHVYCHPTESKNYIRANNNAGGGGGAASVANADYLALIKENKQLRAMLILHLDLIQAQSDQLQVKDKQLAAQNEEIDGLRSKNQQLETQVQELQKQLQRHIKRTANSPPPLAKIQRKAEPMLASRMSPVTTATVAAPGGQNIIGECNGKLISKIILHRVSLPDHSPNSTTTGTSDTTSEADDSAASKTQAEQDENDEYAEEEDDGDMEEAGETTGNTTEDSNDVVSVHSKPLEQQVMSPIHVTRGAKPIRQLTTPVTTVPATTNASMPAVPSLVPTITTTTTTTQVCVTPPTPSRGKQMPLMLWHAPDLQSDESASCESLGEHSDQRSMVASPASPKIENQSKKAKNITTLSLRSSTHLQTQLRQNKSRRCAYISTDQMYCTRAWEDEEIVADGYEFMKEEVEALHADAPMLEIPKWTEHELTVSYCIEGTENLSDEAFLKRHEKLELAEKRRKKWDVQQIREQRRIEKLKRRHCKDEIQIPPDQQPLLSFYPQPDAIQTICFTNELPVQAFGELVPKLSALNDFDLPWLDALNSTRTPGSSATGSIVTLAHSQAGSNISSAQGQQQLLNSTFVFVKKRKRQQSGTTGGTGSAQTTRQRGALRRSAAVTATPAAAAEQTVIAQPAMTETAISTASSALPNRNLSTVTNEKVSEGPSK</sequence>
<feature type="compositionally biased region" description="Low complexity" evidence="2">
    <location>
        <begin position="622"/>
        <end position="634"/>
    </location>
</feature>
<gene>
    <name evidence="4" type="primary">msl-1</name>
    <name evidence="4" type="ORF">c0_g1_i1</name>
</gene>
<dbReference type="OrthoDB" id="6022555at2759"/>
<accession>A0A0K8WA42</accession>
<feature type="compositionally biased region" description="Acidic residues" evidence="2">
    <location>
        <begin position="207"/>
        <end position="227"/>
    </location>
</feature>
<dbReference type="PROSITE" id="PS52052">
    <property type="entry name" value="PEHE"/>
    <property type="match status" value="1"/>
</dbReference>
<feature type="coiled-coil region" evidence="1">
    <location>
        <begin position="71"/>
        <end position="119"/>
    </location>
</feature>
<dbReference type="CTD" id="35121"/>
<dbReference type="PANTHER" id="PTHR21656">
    <property type="entry name" value="MALE-SPECIFIC LETHAL-1 PROTEIN"/>
    <property type="match status" value="1"/>
</dbReference>
<name>A0A0K8WA42_BACLA</name>
<protein>
    <submittedName>
        <fullName evidence="4">Protein male-specific lethal-1</fullName>
    </submittedName>
</protein>
<evidence type="ECO:0000259" key="3">
    <source>
        <dbReference type="PROSITE" id="PS52052"/>
    </source>
</evidence>
<dbReference type="GeneID" id="108965595"/>
<dbReference type="GO" id="GO:0003682">
    <property type="term" value="F:chromatin binding"/>
    <property type="evidence" value="ECO:0007669"/>
    <property type="project" value="TreeGrafter"/>
</dbReference>
<feature type="domain" description="PEHE" evidence="3">
    <location>
        <begin position="427"/>
        <end position="545"/>
    </location>
</feature>
<evidence type="ECO:0000256" key="1">
    <source>
        <dbReference type="SAM" id="Coils"/>
    </source>
</evidence>